<keyword evidence="2" id="KW-0808">Transferase</keyword>
<evidence type="ECO:0000313" key="2">
    <source>
        <dbReference type="EMBL" id="MDN3612122.1"/>
    </source>
</evidence>
<dbReference type="InterPro" id="IPR051908">
    <property type="entry name" value="Ribosomal_N-acetyltransferase"/>
</dbReference>
<evidence type="ECO:0000259" key="1">
    <source>
        <dbReference type="PROSITE" id="PS51186"/>
    </source>
</evidence>
<gene>
    <name evidence="2" type="ORF">QWZ16_21240</name>
</gene>
<evidence type="ECO:0000313" key="3">
    <source>
        <dbReference type="Proteomes" id="UP001238540"/>
    </source>
</evidence>
<name>A0ABT8BY74_9VIBR</name>
<proteinExistence type="predicted"/>
<dbReference type="Gene3D" id="3.40.630.30">
    <property type="match status" value="1"/>
</dbReference>
<reference evidence="3" key="1">
    <citation type="journal article" date="2019" name="Int. J. Syst. Evol. Microbiol.">
        <title>The Global Catalogue of Microorganisms (GCM) 10K type strain sequencing project: providing services to taxonomists for standard genome sequencing and annotation.</title>
        <authorList>
            <consortium name="The Broad Institute Genomics Platform"/>
            <consortium name="The Broad Institute Genome Sequencing Center for Infectious Disease"/>
            <person name="Wu L."/>
            <person name="Ma J."/>
        </authorList>
    </citation>
    <scope>NUCLEOTIDE SEQUENCE [LARGE SCALE GENOMIC DNA]</scope>
    <source>
        <strain evidence="3">CECT 7398</strain>
    </source>
</reference>
<dbReference type="InterPro" id="IPR000182">
    <property type="entry name" value="GNAT_dom"/>
</dbReference>
<keyword evidence="3" id="KW-1185">Reference proteome</keyword>
<dbReference type="PROSITE" id="PS51186">
    <property type="entry name" value="GNAT"/>
    <property type="match status" value="1"/>
</dbReference>
<protein>
    <submittedName>
        <fullName evidence="2">GNAT family protein</fullName>
        <ecNumber evidence="2">2.-.-.-</ecNumber>
    </submittedName>
</protein>
<feature type="domain" description="N-acetyltransferase" evidence="1">
    <location>
        <begin position="24"/>
        <end position="171"/>
    </location>
</feature>
<dbReference type="GO" id="GO:0016740">
    <property type="term" value="F:transferase activity"/>
    <property type="evidence" value="ECO:0007669"/>
    <property type="project" value="UniProtKB-KW"/>
</dbReference>
<accession>A0ABT8BY74</accession>
<dbReference type="Pfam" id="PF13302">
    <property type="entry name" value="Acetyltransf_3"/>
    <property type="match status" value="1"/>
</dbReference>
<dbReference type="EMBL" id="JAUFQC010000027">
    <property type="protein sequence ID" value="MDN3612122.1"/>
    <property type="molecule type" value="Genomic_DNA"/>
</dbReference>
<dbReference type="InterPro" id="IPR016181">
    <property type="entry name" value="Acyl_CoA_acyltransferase"/>
</dbReference>
<dbReference type="PANTHER" id="PTHR43441">
    <property type="entry name" value="RIBOSOMAL-PROTEIN-SERINE ACETYLTRANSFERASE"/>
    <property type="match status" value="1"/>
</dbReference>
<dbReference type="RefSeq" id="WP_076588171.1">
    <property type="nucleotide sequence ID" value="NZ_JABEYA020000003.1"/>
</dbReference>
<sequence length="181" mass="20623">MFTLSIDSDIKLALVQESFAEIYAELVLKQTEYLSQWLAWPPHCQSEQDFRSFIKSALNDYAEGTGMTCAILYNDDIVGNCSFNSICQETKTVQLGYWLSQDQQNKGIVTRVVHKLIDIAFYQHGMEKVELHAAEDNWPSRKVAERVGMNLEGIITNSEKVGDRILAHAIYAIHRSHSPRE</sequence>
<organism evidence="2 3">
    <name type="scientific">Vibrio ostreicida</name>
    <dbReference type="NCBI Taxonomy" id="526588"/>
    <lineage>
        <taxon>Bacteria</taxon>
        <taxon>Pseudomonadati</taxon>
        <taxon>Pseudomonadota</taxon>
        <taxon>Gammaproteobacteria</taxon>
        <taxon>Vibrionales</taxon>
        <taxon>Vibrionaceae</taxon>
        <taxon>Vibrio</taxon>
    </lineage>
</organism>
<dbReference type="PANTHER" id="PTHR43441:SF11">
    <property type="entry name" value="RIBOSOMAL-PROTEIN-SERINE ACETYLTRANSFERASE"/>
    <property type="match status" value="1"/>
</dbReference>
<comment type="caution">
    <text evidence="2">The sequence shown here is derived from an EMBL/GenBank/DDBJ whole genome shotgun (WGS) entry which is preliminary data.</text>
</comment>
<dbReference type="EC" id="2.-.-.-" evidence="2"/>
<dbReference type="SUPFAM" id="SSF55729">
    <property type="entry name" value="Acyl-CoA N-acyltransferases (Nat)"/>
    <property type="match status" value="1"/>
</dbReference>
<dbReference type="Proteomes" id="UP001238540">
    <property type="component" value="Unassembled WGS sequence"/>
</dbReference>